<sequence>MADGWWAKILCLNFLTKEIQEQFFDEKTNTVTIKVVCCSPERPGTSYAGKVMVQSRLLKSWNLIKSLTLDHHNWMGITKNRHNRMGIKKTRHNRMGITKNHHNRMGIKKNPPQPDGENPKPPLPPLVPVPCYTSVRVCCKQSSEGHGWGPCHQLGLGQERHCDLCKTSV</sequence>
<reference evidence="2 3" key="1">
    <citation type="submission" date="2024-05" db="EMBL/GenBank/DDBJ databases">
        <title>Haplotype-resolved chromosome-level genome assembly of Huyou (Citrus changshanensis).</title>
        <authorList>
            <person name="Miao C."/>
            <person name="Chen W."/>
            <person name="Wu Y."/>
            <person name="Wang L."/>
            <person name="Zhao S."/>
            <person name="Grierson D."/>
            <person name="Xu C."/>
            <person name="Chen K."/>
        </authorList>
    </citation>
    <scope>NUCLEOTIDE SEQUENCE [LARGE SCALE GENOMIC DNA]</scope>
    <source>
        <strain evidence="2">01-14</strain>
        <tissue evidence="2">Leaf</tissue>
    </source>
</reference>
<feature type="compositionally biased region" description="Pro residues" evidence="1">
    <location>
        <begin position="111"/>
        <end position="122"/>
    </location>
</feature>
<proteinExistence type="predicted"/>
<dbReference type="PANTHER" id="PTHR47005">
    <property type="entry name" value="HEAVY METAL TRANSPORT/DETOXIFICATION SUPERFAMILY PROTEIN"/>
    <property type="match status" value="1"/>
</dbReference>
<dbReference type="AlphaFoldDB" id="A0AAP0MSX2"/>
<organism evidence="2 3">
    <name type="scientific">Citrus x changshan-huyou</name>
    <dbReference type="NCBI Taxonomy" id="2935761"/>
    <lineage>
        <taxon>Eukaryota</taxon>
        <taxon>Viridiplantae</taxon>
        <taxon>Streptophyta</taxon>
        <taxon>Embryophyta</taxon>
        <taxon>Tracheophyta</taxon>
        <taxon>Spermatophyta</taxon>
        <taxon>Magnoliopsida</taxon>
        <taxon>eudicotyledons</taxon>
        <taxon>Gunneridae</taxon>
        <taxon>Pentapetalae</taxon>
        <taxon>rosids</taxon>
        <taxon>malvids</taxon>
        <taxon>Sapindales</taxon>
        <taxon>Rutaceae</taxon>
        <taxon>Aurantioideae</taxon>
        <taxon>Citrus</taxon>
    </lineage>
</organism>
<feature type="region of interest" description="Disordered" evidence="1">
    <location>
        <begin position="99"/>
        <end position="122"/>
    </location>
</feature>
<protein>
    <submittedName>
        <fullName evidence="2">Uncharacterized protein</fullName>
    </submittedName>
</protein>
<accession>A0AAP0MSX2</accession>
<dbReference type="Proteomes" id="UP001428341">
    <property type="component" value="Unassembled WGS sequence"/>
</dbReference>
<evidence type="ECO:0000256" key="1">
    <source>
        <dbReference type="SAM" id="MobiDB-lite"/>
    </source>
</evidence>
<evidence type="ECO:0000313" key="3">
    <source>
        <dbReference type="Proteomes" id="UP001428341"/>
    </source>
</evidence>
<name>A0AAP0MSX2_9ROSI</name>
<evidence type="ECO:0000313" key="2">
    <source>
        <dbReference type="EMBL" id="KAK9220954.1"/>
    </source>
</evidence>
<comment type="caution">
    <text evidence="2">The sequence shown here is derived from an EMBL/GenBank/DDBJ whole genome shotgun (WGS) entry which is preliminary data.</text>
</comment>
<gene>
    <name evidence="2" type="ORF">WN944_009378</name>
</gene>
<keyword evidence="3" id="KW-1185">Reference proteome</keyword>
<dbReference type="PANTHER" id="PTHR47005:SF5">
    <property type="entry name" value="HEAVY METAL TRANSPORT_DETOXIFICATION SUPERFAMILY PROTEIN"/>
    <property type="match status" value="1"/>
</dbReference>
<dbReference type="EMBL" id="JBCGBO010000002">
    <property type="protein sequence ID" value="KAK9220954.1"/>
    <property type="molecule type" value="Genomic_DNA"/>
</dbReference>